<name>Q5ARY6_EMENI</name>
<dbReference type="SUPFAM" id="SSF56801">
    <property type="entry name" value="Acetyl-CoA synthetase-like"/>
    <property type="match status" value="1"/>
</dbReference>
<keyword evidence="2" id="KW-1185">Reference proteome</keyword>
<dbReference type="RefSeq" id="XP_682213.1">
    <property type="nucleotide sequence ID" value="XM_677121.1"/>
</dbReference>
<protein>
    <submittedName>
        <fullName evidence="1">Uncharacterized protein</fullName>
    </submittedName>
</protein>
<dbReference type="InParanoid" id="Q5ARY6"/>
<organism evidence="1 2">
    <name type="scientific">Emericella nidulans (strain FGSC A4 / ATCC 38163 / CBS 112.46 / NRRL 194 / M139)</name>
    <name type="common">Aspergillus nidulans</name>
    <dbReference type="NCBI Taxonomy" id="227321"/>
    <lineage>
        <taxon>Eukaryota</taxon>
        <taxon>Fungi</taxon>
        <taxon>Dikarya</taxon>
        <taxon>Ascomycota</taxon>
        <taxon>Pezizomycotina</taxon>
        <taxon>Eurotiomycetes</taxon>
        <taxon>Eurotiomycetidae</taxon>
        <taxon>Eurotiales</taxon>
        <taxon>Aspergillaceae</taxon>
        <taxon>Aspergillus</taxon>
        <taxon>Aspergillus subgen. Nidulantes</taxon>
    </lineage>
</organism>
<dbReference type="AlphaFoldDB" id="Q5ARY6"/>
<sequence length="304" mass="33625">MPTYPHSRTTETPQIACQAHYGLIGSVAQALNHYTVRPRCKEIVSFNHTFPADLGDGSSPFDARNIDNAGDAEIRKHQACPHRRLFRLLEACGEWQPRFGSKVQSTHGMSEAGFFAVPDPNEPVQDANMGIFVPNVEAKFLDESSDVLSLNEEGVYICTPFVRKGYLDEPTHTAQAARPVTRSEIETAVSRHPGVRDVAVIPVVLPGSECPAPRAYIVKTYGSSLLIEELISCMATKYLPRMQLTGGAAFVDAIEQIWVHGWGHRIEVQIPSLLQIEASIIPIVVIGVFYVRSERRCWCGLSEI</sequence>
<dbReference type="KEGG" id="ani:ANIA_08944"/>
<dbReference type="Gene3D" id="3.40.50.12780">
    <property type="entry name" value="N-terminal domain of ligase-like"/>
    <property type="match status" value="1"/>
</dbReference>
<dbReference type="STRING" id="227321.Q5ARY6"/>
<dbReference type="HOGENOM" id="CLU_915356_0_0_1"/>
<dbReference type="OrthoDB" id="10253869at2759"/>
<dbReference type="Gene3D" id="3.30.300.30">
    <property type="match status" value="1"/>
</dbReference>
<evidence type="ECO:0000313" key="1">
    <source>
        <dbReference type="EMBL" id="CBF84604.1"/>
    </source>
</evidence>
<reference evidence="2" key="2">
    <citation type="journal article" date="2009" name="Fungal Genet. Biol.">
        <title>The 2008 update of the Aspergillus nidulans genome annotation: a community effort.</title>
        <authorList>
            <person name="Wortman J.R."/>
            <person name="Gilsenan J.M."/>
            <person name="Joardar V."/>
            <person name="Deegan J."/>
            <person name="Clutterbuck J."/>
            <person name="Andersen M.R."/>
            <person name="Archer D."/>
            <person name="Bencina M."/>
            <person name="Braus G."/>
            <person name="Coutinho P."/>
            <person name="von Dohren H."/>
            <person name="Doonan J."/>
            <person name="Driessen A.J."/>
            <person name="Durek P."/>
            <person name="Espeso E."/>
            <person name="Fekete E."/>
            <person name="Flipphi M."/>
            <person name="Estrada C.G."/>
            <person name="Geysens S."/>
            <person name="Goldman G."/>
            <person name="de Groot P.W."/>
            <person name="Hansen K."/>
            <person name="Harris S.D."/>
            <person name="Heinekamp T."/>
            <person name="Helmstaedt K."/>
            <person name="Henrissat B."/>
            <person name="Hofmann G."/>
            <person name="Homan T."/>
            <person name="Horio T."/>
            <person name="Horiuchi H."/>
            <person name="James S."/>
            <person name="Jones M."/>
            <person name="Karaffa L."/>
            <person name="Karanyi Z."/>
            <person name="Kato M."/>
            <person name="Keller N."/>
            <person name="Kelly D.E."/>
            <person name="Kiel J.A."/>
            <person name="Kim J.M."/>
            <person name="van der Klei I.J."/>
            <person name="Klis F.M."/>
            <person name="Kovalchuk A."/>
            <person name="Krasevec N."/>
            <person name="Kubicek C.P."/>
            <person name="Liu B."/>
            <person name="Maccabe A."/>
            <person name="Meyer V."/>
            <person name="Mirabito P."/>
            <person name="Miskei M."/>
            <person name="Mos M."/>
            <person name="Mullins J."/>
            <person name="Nelson D.R."/>
            <person name="Nielsen J."/>
            <person name="Oakley B.R."/>
            <person name="Osmani S.A."/>
            <person name="Pakula T."/>
            <person name="Paszewski A."/>
            <person name="Paulsen I."/>
            <person name="Pilsyk S."/>
            <person name="Pocsi I."/>
            <person name="Punt P.J."/>
            <person name="Ram A.F."/>
            <person name="Ren Q."/>
            <person name="Robellet X."/>
            <person name="Robson G."/>
            <person name="Seiboth B."/>
            <person name="van Solingen P."/>
            <person name="Specht T."/>
            <person name="Sun J."/>
            <person name="Taheri-Talesh N."/>
            <person name="Takeshita N."/>
            <person name="Ussery D."/>
            <person name="vanKuyk P.A."/>
            <person name="Visser H."/>
            <person name="van de Vondervoort P.J."/>
            <person name="de Vries R.P."/>
            <person name="Walton J."/>
            <person name="Xiang X."/>
            <person name="Xiong Y."/>
            <person name="Zeng A.P."/>
            <person name="Brandt B.W."/>
            <person name="Cornell M.J."/>
            <person name="van den Hondel C.A."/>
            <person name="Visser J."/>
            <person name="Oliver S.G."/>
            <person name="Turner G."/>
        </authorList>
    </citation>
    <scope>GENOME REANNOTATION</scope>
    <source>
        <strain evidence="2">FGSC A4 / ATCC 38163 / CBS 112.46 / NRRL 194 / M139</strain>
    </source>
</reference>
<dbReference type="PANTHER" id="PTHR24096">
    <property type="entry name" value="LONG-CHAIN-FATTY-ACID--COA LIGASE"/>
    <property type="match status" value="1"/>
</dbReference>
<dbReference type="GeneID" id="2868167"/>
<dbReference type="InterPro" id="IPR042099">
    <property type="entry name" value="ANL_N_sf"/>
</dbReference>
<dbReference type="Proteomes" id="UP000000560">
    <property type="component" value="Chromosome VII"/>
</dbReference>
<dbReference type="InterPro" id="IPR045851">
    <property type="entry name" value="AMP-bd_C_sf"/>
</dbReference>
<accession>Q5ARY6</accession>
<dbReference type="EMBL" id="BN001307">
    <property type="protein sequence ID" value="CBF84604.1"/>
    <property type="molecule type" value="Genomic_DNA"/>
</dbReference>
<reference evidence="2" key="1">
    <citation type="journal article" date="2005" name="Nature">
        <title>Sequencing of Aspergillus nidulans and comparative analysis with A. fumigatus and A. oryzae.</title>
        <authorList>
            <person name="Galagan J.E."/>
            <person name="Calvo S.E."/>
            <person name="Cuomo C."/>
            <person name="Ma L.J."/>
            <person name="Wortman J.R."/>
            <person name="Batzoglou S."/>
            <person name="Lee S.I."/>
            <person name="Basturkmen M."/>
            <person name="Spevak C.C."/>
            <person name="Clutterbuck J."/>
            <person name="Kapitonov V."/>
            <person name="Jurka J."/>
            <person name="Scazzocchio C."/>
            <person name="Farman M."/>
            <person name="Butler J."/>
            <person name="Purcell S."/>
            <person name="Harris S."/>
            <person name="Braus G.H."/>
            <person name="Draht O."/>
            <person name="Busch S."/>
            <person name="D'Enfert C."/>
            <person name="Bouchier C."/>
            <person name="Goldman G.H."/>
            <person name="Bell-Pedersen D."/>
            <person name="Griffiths-Jones S."/>
            <person name="Doonan J.H."/>
            <person name="Yu J."/>
            <person name="Vienken K."/>
            <person name="Pain A."/>
            <person name="Freitag M."/>
            <person name="Selker E.U."/>
            <person name="Archer D.B."/>
            <person name="Penalva M.A."/>
            <person name="Oakley B.R."/>
            <person name="Momany M."/>
            <person name="Tanaka T."/>
            <person name="Kumagai T."/>
            <person name="Asai K."/>
            <person name="Machida M."/>
            <person name="Nierman W.C."/>
            <person name="Denning D.W."/>
            <person name="Caddick M."/>
            <person name="Hynes M."/>
            <person name="Paoletti M."/>
            <person name="Fischer R."/>
            <person name="Miller B."/>
            <person name="Dyer P."/>
            <person name="Sachs M.S."/>
            <person name="Osmani S.A."/>
            <person name="Birren B.W."/>
        </authorList>
    </citation>
    <scope>NUCLEOTIDE SEQUENCE [LARGE SCALE GENOMIC DNA]</scope>
    <source>
        <strain evidence="2">FGSC A4 / ATCC 38163 / CBS 112.46 / NRRL 194 / M139</strain>
    </source>
</reference>
<evidence type="ECO:0000313" key="2">
    <source>
        <dbReference type="Proteomes" id="UP000000560"/>
    </source>
</evidence>
<gene>
    <name evidence="1" type="ORF">ANIA_08944</name>
</gene>
<proteinExistence type="predicted"/>
<dbReference type="OMA" id="LISCMAT"/>
<accession>C8VLB5</accession>